<dbReference type="Proteomes" id="UP000013827">
    <property type="component" value="Unassembled WGS sequence"/>
</dbReference>
<accession>A0A0D3J8U8</accession>
<dbReference type="AlphaFoldDB" id="A0A0D3J8U8"/>
<feature type="chain" id="PRO_5044277902" evidence="1">
    <location>
        <begin position="17"/>
        <end position="364"/>
    </location>
</feature>
<evidence type="ECO:0000313" key="2">
    <source>
        <dbReference type="EnsemblProtists" id="EOD19933"/>
    </source>
</evidence>
<dbReference type="PaxDb" id="2903-EOD19933"/>
<evidence type="ECO:0000256" key="1">
    <source>
        <dbReference type="SAM" id="SignalP"/>
    </source>
</evidence>
<feature type="signal peptide" evidence="1">
    <location>
        <begin position="1"/>
        <end position="16"/>
    </location>
</feature>
<evidence type="ECO:0000313" key="3">
    <source>
        <dbReference type="Proteomes" id="UP000013827"/>
    </source>
</evidence>
<reference evidence="2" key="2">
    <citation type="submission" date="2024-10" db="UniProtKB">
        <authorList>
            <consortium name="EnsemblProtists"/>
        </authorList>
    </citation>
    <scope>IDENTIFICATION</scope>
</reference>
<dbReference type="EnsemblProtists" id="EOD19933">
    <property type="protein sequence ID" value="EOD19933"/>
    <property type="gene ID" value="EMIHUDRAFT_208649"/>
</dbReference>
<name>A0A0D3J8U8_EMIH1</name>
<keyword evidence="3" id="KW-1185">Reference proteome</keyword>
<keyword evidence="1" id="KW-0732">Signal</keyword>
<dbReference type="KEGG" id="ehx:EMIHUDRAFT_208649"/>
<dbReference type="HOGENOM" id="CLU_907430_0_0_1"/>
<dbReference type="GeneID" id="17265626"/>
<dbReference type="RefSeq" id="XP_005772362.1">
    <property type="nucleotide sequence ID" value="XM_005772305.1"/>
</dbReference>
<proteinExistence type="predicted"/>
<protein>
    <submittedName>
        <fullName evidence="2">Uncharacterized protein</fullName>
    </submittedName>
</protein>
<reference evidence="3" key="1">
    <citation type="journal article" date="2013" name="Nature">
        <title>Pan genome of the phytoplankton Emiliania underpins its global distribution.</title>
        <authorList>
            <person name="Read B.A."/>
            <person name="Kegel J."/>
            <person name="Klute M.J."/>
            <person name="Kuo A."/>
            <person name="Lefebvre S.C."/>
            <person name="Maumus F."/>
            <person name="Mayer C."/>
            <person name="Miller J."/>
            <person name="Monier A."/>
            <person name="Salamov A."/>
            <person name="Young J."/>
            <person name="Aguilar M."/>
            <person name="Claverie J.M."/>
            <person name="Frickenhaus S."/>
            <person name="Gonzalez K."/>
            <person name="Herman E.K."/>
            <person name="Lin Y.C."/>
            <person name="Napier J."/>
            <person name="Ogata H."/>
            <person name="Sarno A.F."/>
            <person name="Shmutz J."/>
            <person name="Schroeder D."/>
            <person name="de Vargas C."/>
            <person name="Verret F."/>
            <person name="von Dassow P."/>
            <person name="Valentin K."/>
            <person name="Van de Peer Y."/>
            <person name="Wheeler G."/>
            <person name="Dacks J.B."/>
            <person name="Delwiche C.F."/>
            <person name="Dyhrman S.T."/>
            <person name="Glockner G."/>
            <person name="John U."/>
            <person name="Richards T."/>
            <person name="Worden A.Z."/>
            <person name="Zhang X."/>
            <person name="Grigoriev I.V."/>
            <person name="Allen A.E."/>
            <person name="Bidle K."/>
            <person name="Borodovsky M."/>
            <person name="Bowler C."/>
            <person name="Brownlee C."/>
            <person name="Cock J.M."/>
            <person name="Elias M."/>
            <person name="Gladyshev V.N."/>
            <person name="Groth M."/>
            <person name="Guda C."/>
            <person name="Hadaegh A."/>
            <person name="Iglesias-Rodriguez M.D."/>
            <person name="Jenkins J."/>
            <person name="Jones B.M."/>
            <person name="Lawson T."/>
            <person name="Leese F."/>
            <person name="Lindquist E."/>
            <person name="Lobanov A."/>
            <person name="Lomsadze A."/>
            <person name="Malik S.B."/>
            <person name="Marsh M.E."/>
            <person name="Mackinder L."/>
            <person name="Mock T."/>
            <person name="Mueller-Roeber B."/>
            <person name="Pagarete A."/>
            <person name="Parker M."/>
            <person name="Probert I."/>
            <person name="Quesneville H."/>
            <person name="Raines C."/>
            <person name="Rensing S.A."/>
            <person name="Riano-Pachon D.M."/>
            <person name="Richier S."/>
            <person name="Rokitta S."/>
            <person name="Shiraiwa Y."/>
            <person name="Soanes D.M."/>
            <person name="van der Giezen M."/>
            <person name="Wahlund T.M."/>
            <person name="Williams B."/>
            <person name="Wilson W."/>
            <person name="Wolfe G."/>
            <person name="Wurch L.L."/>
        </authorList>
    </citation>
    <scope>NUCLEOTIDE SEQUENCE</scope>
</reference>
<organism evidence="2 3">
    <name type="scientific">Emiliania huxleyi (strain CCMP1516)</name>
    <dbReference type="NCBI Taxonomy" id="280463"/>
    <lineage>
        <taxon>Eukaryota</taxon>
        <taxon>Haptista</taxon>
        <taxon>Haptophyta</taxon>
        <taxon>Prymnesiophyceae</taxon>
        <taxon>Isochrysidales</taxon>
        <taxon>Noelaerhabdaceae</taxon>
        <taxon>Emiliania</taxon>
    </lineage>
</organism>
<sequence>MLSKLVVLAAVGLARALPITLDKEEKAVAPACASPLEAGTCAFDGREDDCCPGFYPQGGPLGGCECVKEPVADNLGDTNAVAKAVAPACASPLEAGTCAFDGREDDCCPGFYPQGGPLGGCECVKEPVADNLGDTNAVASEALPPGPYDLKECHPTQPVDPANFGPPLDHNDPDWDTAALLLSNAVKPPLAGGICSSAASPAKVYRLQKGITMLRSYDSFSAAFTRLHHWWVLDTHESQGHLIGRERDYRVETAICPSGNYSSPIDRLVVCTVEAGTLIAVGTGQSLDCKNGEVGKGRVVMPKTTANQYYIDYAPGNGVGTGTPTNPGPDENGKRVFSGCRDYASAFQWQPILFTGNVPLPGGL</sequence>